<dbReference type="AlphaFoldDB" id="A0A8S0XD41"/>
<reference evidence="2" key="1">
    <citation type="submission" date="2014-11" db="EMBL/GenBank/DDBJ databases">
        <authorList>
            <person name="Hornung B.V."/>
        </authorList>
    </citation>
    <scope>NUCLEOTIDE SEQUENCE</scope>
    <source>
        <strain evidence="2">INE</strain>
    </source>
</reference>
<keyword evidence="3" id="KW-1185">Reference proteome</keyword>
<protein>
    <submittedName>
        <fullName evidence="1">Uncharacterized protein</fullName>
    </submittedName>
</protein>
<reference evidence="1" key="2">
    <citation type="submission" date="2020-01" db="EMBL/GenBank/DDBJ databases">
        <authorList>
            <person name="Hornung B."/>
        </authorList>
    </citation>
    <scope>NUCLEOTIDE SEQUENCE</scope>
    <source>
        <strain evidence="1">PacBioINE</strain>
    </source>
</reference>
<dbReference type="EMBL" id="CDGJ01000002">
    <property type="protein sequence ID" value="CEJ05656.1"/>
    <property type="molecule type" value="Genomic_DNA"/>
</dbReference>
<dbReference type="Proteomes" id="UP000836597">
    <property type="component" value="Chromosome"/>
</dbReference>
<proteinExistence type="predicted"/>
<sequence>MKGRGCRMSMSNEAGINYLSWRGVTIKHKGCGGGAACRTHMIEGRHAAGGRRTGGNHEWHEGPKFSRVTGRNIEENVEKLKSPVGESLVRRKNLFASLITRKKDVLDRLRQRR</sequence>
<dbReference type="Proteomes" id="UP001071230">
    <property type="component" value="Unassembled WGS sequence"/>
</dbReference>
<evidence type="ECO:0000313" key="2">
    <source>
        <dbReference type="EMBL" id="CEJ05656.1"/>
    </source>
</evidence>
<dbReference type="KEGG" id="aacx:DEACI_3929"/>
<evidence type="ECO:0000313" key="1">
    <source>
        <dbReference type="EMBL" id="CAA7603106.1"/>
    </source>
</evidence>
<accession>A0A8S0XD41</accession>
<evidence type="ECO:0000313" key="3">
    <source>
        <dbReference type="Proteomes" id="UP001071230"/>
    </source>
</evidence>
<dbReference type="EMBL" id="LR746496">
    <property type="protein sequence ID" value="CAA7603106.1"/>
    <property type="molecule type" value="Genomic_DNA"/>
</dbReference>
<name>A0A8S0XD41_9FIRM</name>
<gene>
    <name evidence="2" type="ORF">DEACI_0030</name>
    <name evidence="1" type="ORF">DEACI_3929</name>
</gene>
<organism evidence="1">
    <name type="scientific">Acididesulfobacillus acetoxydans</name>
    <dbReference type="NCBI Taxonomy" id="1561005"/>
    <lineage>
        <taxon>Bacteria</taxon>
        <taxon>Bacillati</taxon>
        <taxon>Bacillota</taxon>
        <taxon>Clostridia</taxon>
        <taxon>Eubacteriales</taxon>
        <taxon>Peptococcaceae</taxon>
        <taxon>Acididesulfobacillus</taxon>
    </lineage>
</organism>